<dbReference type="OMA" id="DDYIRLH"/>
<dbReference type="Proteomes" id="UP000002279">
    <property type="component" value="Chromosome 1"/>
</dbReference>
<dbReference type="KEGG" id="oaa:100087473"/>
<dbReference type="InterPro" id="IPR028765">
    <property type="entry name" value="IQCB1"/>
</dbReference>
<dbReference type="InterPro" id="IPR000048">
    <property type="entry name" value="IQ_motif_EF-hand-BS"/>
</dbReference>
<dbReference type="FunCoup" id="A0A6I8N311">
    <property type="interactions" value="1681"/>
</dbReference>
<keyword evidence="3" id="KW-1185">Reference proteome</keyword>
<dbReference type="AlphaFoldDB" id="A0A6I8N311"/>
<reference evidence="2" key="3">
    <citation type="submission" date="2025-09" db="UniProtKB">
        <authorList>
            <consortium name="Ensembl"/>
        </authorList>
    </citation>
    <scope>IDENTIFICATION</scope>
    <source>
        <strain evidence="2">Glennie</strain>
    </source>
</reference>
<evidence type="ECO:0000313" key="3">
    <source>
        <dbReference type="Proteomes" id="UP000002279"/>
    </source>
</evidence>
<dbReference type="CDD" id="cd23767">
    <property type="entry name" value="IQCD"/>
    <property type="match status" value="2"/>
</dbReference>
<dbReference type="Ensembl" id="ENSOANT00000064843.1">
    <property type="protein sequence ID" value="ENSOANP00000035333.1"/>
    <property type="gene ID" value="ENSOANG00000050320.1"/>
</dbReference>
<evidence type="ECO:0000256" key="1">
    <source>
        <dbReference type="SAM" id="Coils"/>
    </source>
</evidence>
<dbReference type="PANTHER" id="PTHR15673:SF2">
    <property type="entry name" value="IQ CALMODULIN-BINDING MOTIF-CONTAINING PROTEIN 1"/>
    <property type="match status" value="1"/>
</dbReference>
<dbReference type="GeneTree" id="ENSGT00390000002188"/>
<evidence type="ECO:0000313" key="2">
    <source>
        <dbReference type="Ensembl" id="ENSOANP00000035333.1"/>
    </source>
</evidence>
<dbReference type="RefSeq" id="XP_028918383.1">
    <property type="nucleotide sequence ID" value="XM_029062550.2"/>
</dbReference>
<dbReference type="OrthoDB" id="8178106at2759"/>
<dbReference type="Bgee" id="ENSOANG00000050320">
    <property type="expression patterns" value="Expressed in fibroblast and 6 other cell types or tissues"/>
</dbReference>
<accession>A0A6I8N311</accession>
<dbReference type="InParanoid" id="A0A6I8N311"/>
<dbReference type="PROSITE" id="PS50096">
    <property type="entry name" value="IQ"/>
    <property type="match status" value="2"/>
</dbReference>
<dbReference type="GeneID" id="100087473"/>
<proteinExistence type="predicted"/>
<dbReference type="PANTHER" id="PTHR15673">
    <property type="entry name" value="IQ CALMODULIN-BINDING MOTIF CONTAINING PROTEIN 1"/>
    <property type="match status" value="1"/>
</dbReference>
<name>A0A6I8N311_ORNAN</name>
<dbReference type="Gene3D" id="1.20.5.190">
    <property type="match status" value="2"/>
</dbReference>
<organism evidence="2 3">
    <name type="scientific">Ornithorhynchus anatinus</name>
    <name type="common">Duckbill platypus</name>
    <dbReference type="NCBI Taxonomy" id="9258"/>
    <lineage>
        <taxon>Eukaryota</taxon>
        <taxon>Metazoa</taxon>
        <taxon>Chordata</taxon>
        <taxon>Craniata</taxon>
        <taxon>Vertebrata</taxon>
        <taxon>Euteleostomi</taxon>
        <taxon>Mammalia</taxon>
        <taxon>Monotremata</taxon>
        <taxon>Ornithorhynchidae</taxon>
        <taxon>Ornithorhynchus</taxon>
    </lineage>
</organism>
<dbReference type="GO" id="GO:0005516">
    <property type="term" value="F:calmodulin binding"/>
    <property type="evidence" value="ECO:0007669"/>
    <property type="project" value="InterPro"/>
</dbReference>
<dbReference type="GO" id="GO:0005929">
    <property type="term" value="C:cilium"/>
    <property type="evidence" value="ECO:0000318"/>
    <property type="project" value="GO_Central"/>
</dbReference>
<dbReference type="Pfam" id="PF00612">
    <property type="entry name" value="IQ"/>
    <property type="match status" value="3"/>
</dbReference>
<dbReference type="CTD" id="9657"/>
<gene>
    <name evidence="2" type="primary">IQCB1</name>
</gene>
<sequence length="600" mass="68227">MEPRSLDPRVRRLAAEVAESPEQDVPTALLKLEAILQDAPSGSGQLQALQRDARDYDLIAFCILVLRRDYSGTPGGWTTPARLARIVSHCCVGLEPEESAEEFYHKSLPSAVDNCLLLGRRLQERYIRAIKEEERAEFLRCFLTVMDSLCCLLGGHRKLSKFVLRNDHFLQLLLTDDVETGVAVVTMLQSVLQANREEPLGTEEEILDPILDELVFKLSSSTHPAVGRVCTQALLSVAESQAAGGPSLAARYKGLHSVLREQWTGRGFGPELSRLLEVLARFPDCLATDTQKRQHAACTIQAAWRGFRTRQRLSKLPRAVMALQRSFRAKRAQERRCRSLCREGVALRAQLQLQRQRARRRFLERQLILLEAIPPGQVGKHQQEMEERCALTIQRHWRGHRARRDFHRHKQSLREHKAAVTLQRTVLRFLARRRRERMELAGWQNWGWGPWLSDSRRQQLKQQVEEHLNLHPARSRTDAASRELHIQAQERLGHHLVTRGLSRRAERRREAWMAQISTDIDQLMGAPGLQEATGVASQAFVSRSRPVATQARRAHLSALRRSRRPWWADFGEEPQEGLGALESAAVTGLDALFVAGTKSP</sequence>
<protein>
    <submittedName>
        <fullName evidence="2">IQ motif containing B1</fullName>
    </submittedName>
</protein>
<dbReference type="SMART" id="SM00015">
    <property type="entry name" value="IQ"/>
    <property type="match status" value="3"/>
</dbReference>
<dbReference type="GO" id="GO:0060271">
    <property type="term" value="P:cilium assembly"/>
    <property type="evidence" value="ECO:0000318"/>
    <property type="project" value="GO_Central"/>
</dbReference>
<keyword evidence="1" id="KW-0175">Coiled coil</keyword>
<reference evidence="2" key="2">
    <citation type="submission" date="2025-08" db="UniProtKB">
        <authorList>
            <consortium name="Ensembl"/>
        </authorList>
    </citation>
    <scope>IDENTIFICATION</scope>
    <source>
        <strain evidence="2">Glennie</strain>
    </source>
</reference>
<feature type="coiled-coil region" evidence="1">
    <location>
        <begin position="346"/>
        <end position="373"/>
    </location>
</feature>
<reference evidence="2 3" key="1">
    <citation type="journal article" date="2008" name="Nature">
        <title>Genome analysis of the platypus reveals unique signatures of evolution.</title>
        <authorList>
            <person name="Warren W.C."/>
            <person name="Hillier L.W."/>
            <person name="Marshall Graves J.A."/>
            <person name="Birney E."/>
            <person name="Ponting C.P."/>
            <person name="Grutzner F."/>
            <person name="Belov K."/>
            <person name="Miller W."/>
            <person name="Clarke L."/>
            <person name="Chinwalla A.T."/>
            <person name="Yang S.P."/>
            <person name="Heger A."/>
            <person name="Locke D.P."/>
            <person name="Miethke P."/>
            <person name="Waters P.D."/>
            <person name="Veyrunes F."/>
            <person name="Fulton L."/>
            <person name="Fulton B."/>
            <person name="Graves T."/>
            <person name="Wallis J."/>
            <person name="Puente X.S."/>
            <person name="Lopez-Otin C."/>
            <person name="Ordonez G.R."/>
            <person name="Eichler E.E."/>
            <person name="Chen L."/>
            <person name="Cheng Z."/>
            <person name="Deakin J.E."/>
            <person name="Alsop A."/>
            <person name="Thompson K."/>
            <person name="Kirby P."/>
            <person name="Papenfuss A.T."/>
            <person name="Wakefield M.J."/>
            <person name="Olender T."/>
            <person name="Lancet D."/>
            <person name="Huttley G.A."/>
            <person name="Smit A.F."/>
            <person name="Pask A."/>
            <person name="Temple-Smith P."/>
            <person name="Batzer M.A."/>
            <person name="Walker J.A."/>
            <person name="Konkel M.K."/>
            <person name="Harris R.S."/>
            <person name="Whittington C.M."/>
            <person name="Wong E.S."/>
            <person name="Gemmell N.J."/>
            <person name="Buschiazzo E."/>
            <person name="Vargas Jentzsch I.M."/>
            <person name="Merkel A."/>
            <person name="Schmitz J."/>
            <person name="Zemann A."/>
            <person name="Churakov G."/>
            <person name="Kriegs J.O."/>
            <person name="Brosius J."/>
            <person name="Murchison E.P."/>
            <person name="Sachidanandam R."/>
            <person name="Smith C."/>
            <person name="Hannon G.J."/>
            <person name="Tsend-Ayush E."/>
            <person name="McMillan D."/>
            <person name="Attenborough R."/>
            <person name="Rens W."/>
            <person name="Ferguson-Smith M."/>
            <person name="Lefevre C.M."/>
            <person name="Sharp J.A."/>
            <person name="Nicholas K.R."/>
            <person name="Ray D.A."/>
            <person name="Kube M."/>
            <person name="Reinhardt R."/>
            <person name="Pringle T.H."/>
            <person name="Taylor J."/>
            <person name="Jones R.C."/>
            <person name="Nixon B."/>
            <person name="Dacheux J.L."/>
            <person name="Niwa H."/>
            <person name="Sekita Y."/>
            <person name="Huang X."/>
            <person name="Stark A."/>
            <person name="Kheradpour P."/>
            <person name="Kellis M."/>
            <person name="Flicek P."/>
            <person name="Chen Y."/>
            <person name="Webber C."/>
            <person name="Hardison R."/>
            <person name="Nelson J."/>
            <person name="Hallsworth-Pepin K."/>
            <person name="Delehaunty K."/>
            <person name="Markovic C."/>
            <person name="Minx P."/>
            <person name="Feng Y."/>
            <person name="Kremitzki C."/>
            <person name="Mitreva M."/>
            <person name="Glasscock J."/>
            <person name="Wylie T."/>
            <person name="Wohldmann P."/>
            <person name="Thiru P."/>
            <person name="Nhan M.N."/>
            <person name="Pohl C.S."/>
            <person name="Smith S.M."/>
            <person name="Hou S."/>
            <person name="Nefedov M."/>
            <person name="de Jong P.J."/>
            <person name="Renfree M.B."/>
            <person name="Mardis E.R."/>
            <person name="Wilson R.K."/>
        </authorList>
    </citation>
    <scope>NUCLEOTIDE SEQUENCE [LARGE SCALE GENOMIC DNA]</scope>
    <source>
        <strain evidence="2 3">Glennie</strain>
    </source>
</reference>